<evidence type="ECO:0000313" key="4">
    <source>
        <dbReference type="Proteomes" id="UP000029492"/>
    </source>
</evidence>
<feature type="signal peptide" evidence="2">
    <location>
        <begin position="1"/>
        <end position="40"/>
    </location>
</feature>
<dbReference type="EMBL" id="CP003811">
    <property type="protein sequence ID" value="AIQ89557.1"/>
    <property type="molecule type" value="Genomic_DNA"/>
</dbReference>
<dbReference type="STRING" id="693986.MOC_1802"/>
<evidence type="ECO:0000256" key="2">
    <source>
        <dbReference type="SAM" id="SignalP"/>
    </source>
</evidence>
<feature type="compositionally biased region" description="Basic and acidic residues" evidence="1">
    <location>
        <begin position="264"/>
        <end position="281"/>
    </location>
</feature>
<dbReference type="KEGG" id="mor:MOC_1802"/>
<dbReference type="HOGENOM" id="CLU_608077_0_0_5"/>
<evidence type="ECO:0000256" key="1">
    <source>
        <dbReference type="SAM" id="MobiDB-lite"/>
    </source>
</evidence>
<feature type="compositionally biased region" description="Pro residues" evidence="1">
    <location>
        <begin position="285"/>
        <end position="306"/>
    </location>
</feature>
<accession>A0A089NQ82</accession>
<keyword evidence="4" id="KW-1185">Reference proteome</keyword>
<organism evidence="3 4">
    <name type="scientific">Methylobacterium oryzae CBMB20</name>
    <dbReference type="NCBI Taxonomy" id="693986"/>
    <lineage>
        <taxon>Bacteria</taxon>
        <taxon>Pseudomonadati</taxon>
        <taxon>Pseudomonadota</taxon>
        <taxon>Alphaproteobacteria</taxon>
        <taxon>Hyphomicrobiales</taxon>
        <taxon>Methylobacteriaceae</taxon>
        <taxon>Methylobacterium</taxon>
    </lineage>
</organism>
<gene>
    <name evidence="3" type="ORF">MOC_1802</name>
</gene>
<feature type="region of interest" description="Disordered" evidence="1">
    <location>
        <begin position="102"/>
        <end position="124"/>
    </location>
</feature>
<reference evidence="3 4" key="1">
    <citation type="journal article" date="2014" name="PLoS ONE">
        <title>Genome Information of Methylobacterium oryzae, a Plant-Probiotic Methylotroph in the Phyllosphere.</title>
        <authorList>
            <person name="Kwak M.J."/>
            <person name="Jeong H."/>
            <person name="Madhaiyan M."/>
            <person name="Lee Y."/>
            <person name="Sa T.M."/>
            <person name="Oh T.K."/>
            <person name="Kim J.F."/>
        </authorList>
    </citation>
    <scope>NUCLEOTIDE SEQUENCE [LARGE SCALE GENOMIC DNA]</scope>
    <source>
        <strain evidence="3 4">CBMB20</strain>
    </source>
</reference>
<dbReference type="RefSeq" id="WP_043756598.1">
    <property type="nucleotide sequence ID" value="NZ_CP003811.1"/>
</dbReference>
<protein>
    <submittedName>
        <fullName evidence="3">Protein of unassigned function</fullName>
    </submittedName>
</protein>
<name>A0A089NQ82_9HYPH</name>
<dbReference type="Proteomes" id="UP000029492">
    <property type="component" value="Chromosome"/>
</dbReference>
<feature type="region of interest" description="Disordered" evidence="1">
    <location>
        <begin position="257"/>
        <end position="321"/>
    </location>
</feature>
<sequence>MAPRRRSNPARFPAPRAGRRLALFAAALLAGLLLPAAAQAQIKVRKADCFFAADGRTVIDGVCEFLTDARSYGVGGFRLATYDNGYLRDGVVVSVTAPGRGTATWNREPGGKPEDGPADGVTSEGACWTGSRSRVCAWKVGEGRPGFGGAPAAAPEAGAPRAADCYLEVAGDVRLDGACQFRAETGQTGARGFEIRSYSGSKLDVVAQLVRDPQNPLKATAFWNGSSGGLRAAESLGALSPSGPCWDNDGVRLCVWQPGQPRGGWDRRDGGTAPSRDRPAEARAPAPPDTPPSPSPSQSPSPPPAPRDTAEARDPPPGTFLKLSFKGRCESLVMDGEDLTALCASGAVNTSVVGSPKAGFIFGTTDGKAMAFLASAKGLVAGGTLRQPIDELMYAERDQSTIKVKGTCELPNPMGGPVVITCNAQSTNSTYAVRFRTDGGKPVLERSDPK</sequence>
<dbReference type="eggNOG" id="ENOG5032GUH">
    <property type="taxonomic scope" value="Bacteria"/>
</dbReference>
<feature type="chain" id="PRO_5001847938" evidence="2">
    <location>
        <begin position="41"/>
        <end position="450"/>
    </location>
</feature>
<proteinExistence type="predicted"/>
<keyword evidence="2" id="KW-0732">Signal</keyword>
<evidence type="ECO:0000313" key="3">
    <source>
        <dbReference type="EMBL" id="AIQ89557.1"/>
    </source>
</evidence>
<dbReference type="AlphaFoldDB" id="A0A089NQ82"/>